<dbReference type="GO" id="GO:0004866">
    <property type="term" value="F:endopeptidase inhibitor activity"/>
    <property type="evidence" value="ECO:0007669"/>
    <property type="project" value="InterPro"/>
</dbReference>
<name>A0A7L4ZIS0_9FLAO</name>
<dbReference type="PANTHER" id="PTHR40094">
    <property type="entry name" value="ALPHA-2-MACROGLOBULIN HOMOLOG"/>
    <property type="match status" value="1"/>
</dbReference>
<dbReference type="InterPro" id="IPR041246">
    <property type="entry name" value="Bact_MG10"/>
</dbReference>
<feature type="domain" description="Alpha-2-macroglobulin" evidence="5">
    <location>
        <begin position="1255"/>
        <end position="1345"/>
    </location>
</feature>
<dbReference type="InterPro" id="IPR001599">
    <property type="entry name" value="Macroglobln_a2"/>
</dbReference>
<dbReference type="InterPro" id="IPR051802">
    <property type="entry name" value="YfhM-like"/>
</dbReference>
<feature type="domain" description="Alpha-2-macroglobulin bait region" evidence="4">
    <location>
        <begin position="969"/>
        <end position="1109"/>
    </location>
</feature>
<dbReference type="Gene3D" id="1.50.10.20">
    <property type="match status" value="1"/>
</dbReference>
<evidence type="ECO:0000313" key="6">
    <source>
        <dbReference type="EMBL" id="QHI36613.1"/>
    </source>
</evidence>
<dbReference type="InterPro" id="IPR002890">
    <property type="entry name" value="MG2"/>
</dbReference>
<dbReference type="Pfam" id="PF00207">
    <property type="entry name" value="A2M"/>
    <property type="match status" value="1"/>
</dbReference>
<evidence type="ECO:0000259" key="5">
    <source>
        <dbReference type="SMART" id="SM01360"/>
    </source>
</evidence>
<evidence type="ECO:0000259" key="4">
    <source>
        <dbReference type="SMART" id="SM01359"/>
    </source>
</evidence>
<protein>
    <recommendedName>
        <fullName evidence="8">Alpha-2-macroglobulin</fullName>
    </recommendedName>
</protein>
<comment type="similarity">
    <text evidence="1">Belongs to the protease inhibitor I39 (alpha-2-macroglobulin) family. Bacterial alpha-2-macroglobulin subfamily.</text>
</comment>
<dbReference type="Gene3D" id="2.60.40.1930">
    <property type="match status" value="1"/>
</dbReference>
<dbReference type="InterPro" id="IPR047565">
    <property type="entry name" value="Alpha-macroglob_thiol-ester_cl"/>
</dbReference>
<evidence type="ECO:0000256" key="2">
    <source>
        <dbReference type="SAM" id="MobiDB-lite"/>
    </source>
</evidence>
<reference evidence="6 7" key="1">
    <citation type="journal article" date="2013" name="Int. J. Syst. Evol. Microbiol.">
        <title>Kordia antarctica sp. nov., isolated from Antarctic seawater.</title>
        <authorList>
            <person name="Baek K."/>
            <person name="Choi A."/>
            <person name="Kang I."/>
            <person name="Lee K."/>
            <person name="Cho J.C."/>
        </authorList>
    </citation>
    <scope>NUCLEOTIDE SEQUENCE [LARGE SCALE GENOMIC DNA]</scope>
    <source>
        <strain evidence="6 7">IMCC3317</strain>
    </source>
</reference>
<keyword evidence="3" id="KW-0732">Signal</keyword>
<dbReference type="EMBL" id="CP019288">
    <property type="protein sequence ID" value="QHI36613.1"/>
    <property type="molecule type" value="Genomic_DNA"/>
</dbReference>
<dbReference type="Proteomes" id="UP000464657">
    <property type="component" value="Chromosome"/>
</dbReference>
<dbReference type="SUPFAM" id="SSF48239">
    <property type="entry name" value="Terpenoid cyclases/Protein prenyltransferases"/>
    <property type="match status" value="1"/>
</dbReference>
<organism evidence="6 7">
    <name type="scientific">Kordia antarctica</name>
    <dbReference type="NCBI Taxonomy" id="1218801"/>
    <lineage>
        <taxon>Bacteria</taxon>
        <taxon>Pseudomonadati</taxon>
        <taxon>Bacteroidota</taxon>
        <taxon>Flavobacteriia</taxon>
        <taxon>Flavobacteriales</taxon>
        <taxon>Flavobacteriaceae</taxon>
        <taxon>Kordia</taxon>
    </lineage>
</organism>
<evidence type="ECO:0000256" key="1">
    <source>
        <dbReference type="ARBA" id="ARBA00010556"/>
    </source>
</evidence>
<evidence type="ECO:0000256" key="3">
    <source>
        <dbReference type="SAM" id="SignalP"/>
    </source>
</evidence>
<dbReference type="Pfam" id="PF01835">
    <property type="entry name" value="MG2"/>
    <property type="match status" value="1"/>
</dbReference>
<dbReference type="InterPro" id="IPR011625">
    <property type="entry name" value="A2M_N_BRD"/>
</dbReference>
<dbReference type="InterPro" id="IPR008930">
    <property type="entry name" value="Terpenoid_cyclase/PrenylTrfase"/>
</dbReference>
<feature type="signal peptide" evidence="3">
    <location>
        <begin position="1"/>
        <end position="19"/>
    </location>
</feature>
<dbReference type="SMART" id="SM01419">
    <property type="entry name" value="Thiol-ester_cl"/>
    <property type="match status" value="1"/>
</dbReference>
<proteinExistence type="inferred from homology"/>
<accession>A0A7L4ZIS0</accession>
<feature type="region of interest" description="Disordered" evidence="2">
    <location>
        <begin position="1215"/>
        <end position="1234"/>
    </location>
</feature>
<dbReference type="KEGG" id="kan:IMCC3317_19760"/>
<dbReference type="PANTHER" id="PTHR40094:SF1">
    <property type="entry name" value="UBIQUITIN DOMAIN-CONTAINING PROTEIN"/>
    <property type="match status" value="1"/>
</dbReference>
<dbReference type="Pfam" id="PF17973">
    <property type="entry name" value="bMG10"/>
    <property type="match status" value="1"/>
</dbReference>
<gene>
    <name evidence="6" type="ORF">IMCC3317_19760</name>
</gene>
<keyword evidence="7" id="KW-1185">Reference proteome</keyword>
<feature type="chain" id="PRO_5029456274" description="Alpha-2-macroglobulin" evidence="3">
    <location>
        <begin position="20"/>
        <end position="2026"/>
    </location>
</feature>
<evidence type="ECO:0008006" key="8">
    <source>
        <dbReference type="Google" id="ProtNLM"/>
    </source>
</evidence>
<dbReference type="SMART" id="SM01359">
    <property type="entry name" value="A2M_N_2"/>
    <property type="match status" value="1"/>
</dbReference>
<dbReference type="SMART" id="SM01360">
    <property type="entry name" value="A2M"/>
    <property type="match status" value="1"/>
</dbReference>
<sequence>MKNILAIFMIVLFSQLSNAQQEYSNLWNEVTALEKKGLTKSAFEKVSDIHKRAKRDQNNPQIIKAFLHKAKYQLILEEDAQLTIINDLKAEINTQSFPTKNILESILGDLYWQYFSNNRYQFYNRSETAEKVDANDFRTWDLNTLFKEIFVHFKASLKNTAQLQKLDLSAYDAILTQEKGSKTFRPTVYDFLAHNALDFYKTSENNITKPSDTFEIDDTEYLCDSKLFSEMNLMTKDSLSLEFKALETYQELIRFHLKDKSPEALINVNIERLYYVQQKATFDDTTEKLIEAFQNEKTTYQSHPYSGMYDAESAVLHQRLAANYAEDRTEKYQWEYKKALELCEAVISKFPNSIPGEKCKIIKEGILQPSLEITTEIFSPINQHSKVLINYKNVERMYFTSRKISKEQHEQLSKIYDKNQRYAYIQKLTIDQAWNATLPTENDYQSHTTEIAVPPLANGSYIITASPTEKLLRVFFAYGIVQVTDIAVTNKNAGSNYIFQLTDRNNGKPIPNQEVTITYQLGYRGEKVTKKLTTDASGTVVLEGNRAYNFNNVEINVSSENDVAYFGEFNFYSRYRGENTDVIKTLFFFTDRSIYRPSQIVYFKGILIEREGKKSKVLANEKVEVVFRDANHQEVKTTTFTTNEYGSIKGEFVIPNSGLTGNFSIIAKTSDKTLGTTNFSVEEYKRPKFETNFLPITETFSVNDTVIAKGNAKAFAGSNISDAKVTYTVKRTPRYPQWVYWRNPYVNSASQQITSGETTTDASGNFEISFKAIPDASADKKLLPVFDYEINADVIDINGETRSTSTIVHVGYHTLKGNVIVDSKLDATKKDHTLEIITKNLNNEKVAAKGTITIHKLQAPNRVLRKRRLGIPDYVSIPETEFKKLFPHEAFSKEEVDFKQWKKGKKVVTESFDTGTSTKLELGNIKRWESGKYVIELTMIDANGNEIKDIVFTDVWNPNDKTTADNKLLEVSLDKDEYLPNEEVVFTINSAIKNLYVTVDIEKGQRIIESYVVHMEKGKQTFKIPVDKKDEGGFKIHCSATVFNSFIGEQVHVIVNYPPSELTIETTTFRDKLKPGQEETWSFRIKGTKGEKVAAEVLSSMYDASLDEFKSHAWQFSPMYQPQYYSYININGERSFGVTSFLNYLEFDKKYYKTQSFDGLNMFGLYFGNPRRMRGRMLMKSKSENVSTQRMMNVVEMDEEVSYLSGVVNTNVGYTNGDEQADDAESPPNILNAKDPQEIDRKDETVVPRKNLQETAFFFPQLQTDKDGNVSFNFTTPEALTKWKVQLLAHTKELHSATKTLTTVTQKELMVLPNVPRFLREGDMIVVSSKISNLSEKNLSGEATLQLINPITGADLKNILFDSTSGPKQSFSVNADGNTQVSWTLEIPQGLQAVQYTIIAKAGEYSDGEQNALPVLSNRMLVTETLPMWIRSNETKTFTLDKLATTNSSTLQHHKLSLEVTSNPAWYAVQALPYLMEYPYECSEQTFSRYYANALASHIANSNPRIQEVFNQWKSSDALLSNLEKNEELKSLILQETPWVRDAQSESEQKKRIALLFDLNRMKNEQTRTLAKLDQMQLSSGAFPWFSGGRDNRFITQHIIIGLGHLKKLNVDLKSDPKTEQIIEKAIGYLDQEFVTEYNNLRKYNKNIDLSKDHLSHTQLHYLYMRSFFPEHKQAAEVSKIMDYYKGQIDKYWLNRSLYSKGLMALISHRMDNPKTATAILRSLKENSITSDELGMYWKANSSSWYWYQAPIETQALMIEAFSEIQNDLTTVDNLKIWLLKHKQTNRWSTTKETSDAVYALLLQGSDWLSVTDMVEVTVGSKKITPADLENVKVEAGTGYFKTSWSGNEVKPEMANVTLTKKGKGIAWGGLYWQYFEDLDKITTAETSLKLNKKLFKRTYGDRGEIITEIDENSKLEVGDLIRIRIELRNDRPMEFVHMKDMRAAGLEPINVLSQYKWQDGLGYYESTKDASTNFFFDYLPKGVFVFEYDLRVNNVGKFSNGITTIQSMYAPEFSSHSKGVRIVVE</sequence>
<dbReference type="Pfam" id="PF07703">
    <property type="entry name" value="A2M_BRD"/>
    <property type="match status" value="1"/>
</dbReference>
<evidence type="ECO:0000313" key="7">
    <source>
        <dbReference type="Proteomes" id="UP000464657"/>
    </source>
</evidence>